<reference evidence="6" key="2">
    <citation type="submission" date="2020-05" db="EMBL/GenBank/DDBJ databases">
        <authorList>
            <person name="Kim H.-S."/>
            <person name="Proctor R.H."/>
            <person name="Brown D.W."/>
        </authorList>
    </citation>
    <scope>NUCLEOTIDE SEQUENCE</scope>
    <source>
        <strain evidence="6">NRRL 20472</strain>
    </source>
</reference>
<dbReference type="GO" id="GO:0050660">
    <property type="term" value="F:flavin adenine dinucleotide binding"/>
    <property type="evidence" value="ECO:0007669"/>
    <property type="project" value="InterPro"/>
</dbReference>
<comment type="cofactor">
    <cofactor evidence="1">
        <name>FAD</name>
        <dbReference type="ChEBI" id="CHEBI:57692"/>
    </cofactor>
</comment>
<accession>A0A8H4X6M7</accession>
<keyword evidence="5" id="KW-0560">Oxidoreductase</keyword>
<comment type="caution">
    <text evidence="6">The sequence shown here is derived from an EMBL/GenBank/DDBJ whole genome shotgun (WGS) entry which is preliminary data.</text>
</comment>
<evidence type="ECO:0000313" key="7">
    <source>
        <dbReference type="Proteomes" id="UP000622797"/>
    </source>
</evidence>
<dbReference type="EMBL" id="JABEXW010000487">
    <property type="protein sequence ID" value="KAF4963215.1"/>
    <property type="molecule type" value="Genomic_DNA"/>
</dbReference>
<evidence type="ECO:0000256" key="3">
    <source>
        <dbReference type="ARBA" id="ARBA00022630"/>
    </source>
</evidence>
<dbReference type="InterPro" id="IPR016169">
    <property type="entry name" value="FAD-bd_PCMH_sub2"/>
</dbReference>
<comment type="similarity">
    <text evidence="2">Belongs to the oxygen-dependent FAD-linked oxidoreductase family.</text>
</comment>
<dbReference type="InterPro" id="IPR036318">
    <property type="entry name" value="FAD-bd_PCMH-like_sf"/>
</dbReference>
<evidence type="ECO:0000256" key="4">
    <source>
        <dbReference type="ARBA" id="ARBA00022827"/>
    </source>
</evidence>
<dbReference type="OrthoDB" id="415825at2759"/>
<protein>
    <recommendedName>
        <fullName evidence="8">Berberine/berberine-like domain-containing protein</fullName>
    </recommendedName>
</protein>
<dbReference type="SUPFAM" id="SSF56176">
    <property type="entry name" value="FAD-binding/transporter-associated domain-like"/>
    <property type="match status" value="1"/>
</dbReference>
<dbReference type="InterPro" id="IPR050416">
    <property type="entry name" value="FAD-linked_Oxidoreductase"/>
</dbReference>
<evidence type="ECO:0000256" key="2">
    <source>
        <dbReference type="ARBA" id="ARBA00005466"/>
    </source>
</evidence>
<keyword evidence="7" id="KW-1185">Reference proteome</keyword>
<dbReference type="PANTHER" id="PTHR42973:SF9">
    <property type="entry name" value="FAD-BINDING PCMH-TYPE DOMAIN-CONTAINING PROTEIN-RELATED"/>
    <property type="match status" value="1"/>
</dbReference>
<dbReference type="Gene3D" id="3.30.465.10">
    <property type="match status" value="2"/>
</dbReference>
<evidence type="ECO:0008006" key="8">
    <source>
        <dbReference type="Google" id="ProtNLM"/>
    </source>
</evidence>
<keyword evidence="4" id="KW-0274">FAD</keyword>
<name>A0A8H4X6M7_9HYPO</name>
<dbReference type="GO" id="GO:0016491">
    <property type="term" value="F:oxidoreductase activity"/>
    <property type="evidence" value="ECO:0007669"/>
    <property type="project" value="UniProtKB-KW"/>
</dbReference>
<organism evidence="6 7">
    <name type="scientific">Fusarium sarcochroum</name>
    <dbReference type="NCBI Taxonomy" id="1208366"/>
    <lineage>
        <taxon>Eukaryota</taxon>
        <taxon>Fungi</taxon>
        <taxon>Dikarya</taxon>
        <taxon>Ascomycota</taxon>
        <taxon>Pezizomycotina</taxon>
        <taxon>Sordariomycetes</taxon>
        <taxon>Hypocreomycetidae</taxon>
        <taxon>Hypocreales</taxon>
        <taxon>Nectriaceae</taxon>
        <taxon>Fusarium</taxon>
        <taxon>Fusarium lateritium species complex</taxon>
    </lineage>
</organism>
<sequence length="258" mass="28922">MNIVLTDGTMRTIDAESDLWWAMKGAGHNLGIVTSVQSKVYDIQHRSWAFEVFAFAGDKVENIYEGLNEHLPIVLLTILQEGGTAVDKIYTKPFHQLGPVFTQARSGEYPEISTWLQVSNEPPRKAYDLFASATQEIPSLNTSTIMLEGYSVNGVGSVPSDATAFPYRNDNLMLAPMMMYAPQGPELDKQAAELGEKLRDIFHKGSGQAEMHSYVNYASGEETKENIYGYEPWCQERLLALKNKYDPHRKFSLYAPIA</sequence>
<dbReference type="PANTHER" id="PTHR42973">
    <property type="entry name" value="BINDING OXIDOREDUCTASE, PUTATIVE (AFU_ORTHOLOGUE AFUA_1G17690)-RELATED"/>
    <property type="match status" value="1"/>
</dbReference>
<dbReference type="AlphaFoldDB" id="A0A8H4X6M7"/>
<dbReference type="Gene3D" id="3.40.462.20">
    <property type="match status" value="2"/>
</dbReference>
<dbReference type="Proteomes" id="UP000622797">
    <property type="component" value="Unassembled WGS sequence"/>
</dbReference>
<keyword evidence="3" id="KW-0285">Flavoprotein</keyword>
<evidence type="ECO:0000256" key="1">
    <source>
        <dbReference type="ARBA" id="ARBA00001974"/>
    </source>
</evidence>
<gene>
    <name evidence="6" type="ORF">FSARC_8750</name>
</gene>
<evidence type="ECO:0000256" key="5">
    <source>
        <dbReference type="ARBA" id="ARBA00023002"/>
    </source>
</evidence>
<proteinExistence type="inferred from homology"/>
<reference evidence="6" key="1">
    <citation type="journal article" date="2020" name="BMC Genomics">
        <title>Correction to: Identification and distribution of gene clusters required for synthesis of sphingolipid metabolism inhibitors in diverse species of the filamentous fungus Fusarium.</title>
        <authorList>
            <person name="Kim H.S."/>
            <person name="Lohmar J.M."/>
            <person name="Busman M."/>
            <person name="Brown D.W."/>
            <person name="Naumann T.A."/>
            <person name="Divon H.H."/>
            <person name="Lysoe E."/>
            <person name="Uhlig S."/>
            <person name="Proctor R.H."/>
        </authorList>
    </citation>
    <scope>NUCLEOTIDE SEQUENCE</scope>
    <source>
        <strain evidence="6">NRRL 20472</strain>
    </source>
</reference>
<evidence type="ECO:0000313" key="6">
    <source>
        <dbReference type="EMBL" id="KAF4963215.1"/>
    </source>
</evidence>